<dbReference type="Proteomes" id="UP001439008">
    <property type="component" value="Unassembled WGS sequence"/>
</dbReference>
<name>A0ABV2AQG6_9EUKA</name>
<evidence type="ECO:0000313" key="6">
    <source>
        <dbReference type="Proteomes" id="UP001439008"/>
    </source>
</evidence>
<comment type="caution">
    <text evidence="5">The sequence shown here is derived from an EMBL/GenBank/DDBJ whole genome shotgun (WGS) entry which is preliminary data.</text>
</comment>
<dbReference type="EMBL" id="JBDODL010001920">
    <property type="protein sequence ID" value="MES1921905.1"/>
    <property type="molecule type" value="Genomic_DNA"/>
</dbReference>
<evidence type="ECO:0000256" key="4">
    <source>
        <dbReference type="ARBA" id="ARBA00048707"/>
    </source>
</evidence>
<comment type="catalytic activity">
    <reaction evidence="4">
        <text>an N-acyl-L-alpha-aminoacyl-tRNA + H2O = an N-acyl-L-amino acid + a tRNA + H(+)</text>
        <dbReference type="Rhea" id="RHEA:54448"/>
        <dbReference type="Rhea" id="RHEA-COMP:10123"/>
        <dbReference type="Rhea" id="RHEA-COMP:13883"/>
        <dbReference type="ChEBI" id="CHEBI:15377"/>
        <dbReference type="ChEBI" id="CHEBI:15378"/>
        <dbReference type="ChEBI" id="CHEBI:59874"/>
        <dbReference type="ChEBI" id="CHEBI:78442"/>
        <dbReference type="ChEBI" id="CHEBI:138191"/>
        <dbReference type="EC" id="3.1.1.29"/>
    </reaction>
</comment>
<keyword evidence="2" id="KW-0378">Hydrolase</keyword>
<evidence type="ECO:0000256" key="1">
    <source>
        <dbReference type="ARBA" id="ARBA00013260"/>
    </source>
</evidence>
<proteinExistence type="inferred from homology"/>
<gene>
    <name evidence="5" type="ORF">MHBO_003436</name>
</gene>
<keyword evidence="6" id="KW-1185">Reference proteome</keyword>
<protein>
    <recommendedName>
        <fullName evidence="1">peptidyl-tRNA hydrolase</fullName>
        <ecNumber evidence="1">3.1.1.29</ecNumber>
    </recommendedName>
</protein>
<dbReference type="SUPFAM" id="SSF102462">
    <property type="entry name" value="Peptidyl-tRNA hydrolase II"/>
    <property type="match status" value="1"/>
</dbReference>
<reference evidence="5 6" key="1">
    <citation type="journal article" date="2024" name="BMC Biol.">
        <title>Comparative genomics of Ascetosporea gives new insight into the evolutionary basis for animal parasitism in Rhizaria.</title>
        <authorList>
            <person name="Hiltunen Thoren M."/>
            <person name="Onut-Brannstrom I."/>
            <person name="Alfjorden A."/>
            <person name="Peckova H."/>
            <person name="Swords F."/>
            <person name="Hooper C."/>
            <person name="Holzer A.S."/>
            <person name="Bass D."/>
            <person name="Burki F."/>
        </authorList>
    </citation>
    <scope>NUCLEOTIDE SEQUENCE [LARGE SCALE GENOMIC DNA]</scope>
    <source>
        <strain evidence="5">20-A016</strain>
    </source>
</reference>
<evidence type="ECO:0000256" key="2">
    <source>
        <dbReference type="ARBA" id="ARBA00022801"/>
    </source>
</evidence>
<accession>A0ABV2AQG6</accession>
<organism evidence="5 6">
    <name type="scientific">Bonamia ostreae</name>
    <dbReference type="NCBI Taxonomy" id="126728"/>
    <lineage>
        <taxon>Eukaryota</taxon>
        <taxon>Sar</taxon>
        <taxon>Rhizaria</taxon>
        <taxon>Endomyxa</taxon>
        <taxon>Ascetosporea</taxon>
        <taxon>Haplosporida</taxon>
        <taxon>Bonamia</taxon>
    </lineage>
</organism>
<dbReference type="InterPro" id="IPR002833">
    <property type="entry name" value="PTH2"/>
</dbReference>
<evidence type="ECO:0000313" key="5">
    <source>
        <dbReference type="EMBL" id="MES1921905.1"/>
    </source>
</evidence>
<sequence length="151" mass="17590">MDIDPYKKSIGKKLEKMGFSNQDILEAFNKLKSRFLNQMISLIKQHKKLDTIAEKYEEIPNDLKAVFIVNSSLSMKKGKVIAQCCHAYDGILQKVTDSNCALIEKWRFDGAKKIVLKCNSLDKMLRMQKMARKNDILNYFVTGFRIKLFFR</sequence>
<dbReference type="Pfam" id="PF01981">
    <property type="entry name" value="PTH2"/>
    <property type="match status" value="1"/>
</dbReference>
<dbReference type="InterPro" id="IPR023476">
    <property type="entry name" value="Pep_tRNA_hydro_II_dom_sf"/>
</dbReference>
<dbReference type="PANTHER" id="PTHR12649:SF11">
    <property type="entry name" value="PEPTIDYL-TRNA HYDROLASE 2, MITOCHONDRIAL"/>
    <property type="match status" value="1"/>
</dbReference>
<dbReference type="PANTHER" id="PTHR12649">
    <property type="entry name" value="PEPTIDYL-TRNA HYDROLASE 2"/>
    <property type="match status" value="1"/>
</dbReference>
<dbReference type="EC" id="3.1.1.29" evidence="1"/>
<dbReference type="Gene3D" id="3.40.1490.10">
    <property type="entry name" value="Bit1"/>
    <property type="match status" value="1"/>
</dbReference>
<comment type="similarity">
    <text evidence="3">Belongs to the PTH2 family.</text>
</comment>
<feature type="non-terminal residue" evidence="5">
    <location>
        <position position="151"/>
    </location>
</feature>
<evidence type="ECO:0000256" key="3">
    <source>
        <dbReference type="ARBA" id="ARBA00038050"/>
    </source>
</evidence>